<keyword evidence="2" id="KW-1185">Reference proteome</keyword>
<dbReference type="PANTHER" id="PTHR35175">
    <property type="entry name" value="DUF1289 DOMAIN-CONTAINING PROTEIN"/>
    <property type="match status" value="1"/>
</dbReference>
<organism evidence="1 2">
    <name type="scientific">Shewanella litorisediminis</name>
    <dbReference type="NCBI Taxonomy" id="1173586"/>
    <lineage>
        <taxon>Bacteria</taxon>
        <taxon>Pseudomonadati</taxon>
        <taxon>Pseudomonadota</taxon>
        <taxon>Gammaproteobacteria</taxon>
        <taxon>Alteromonadales</taxon>
        <taxon>Shewanellaceae</taxon>
        <taxon>Shewanella</taxon>
    </lineage>
</organism>
<proteinExistence type="predicted"/>
<evidence type="ECO:0000313" key="1">
    <source>
        <dbReference type="EMBL" id="QRH00382.1"/>
    </source>
</evidence>
<accession>A0ABX7FZB9</accession>
<dbReference type="PANTHER" id="PTHR35175:SF2">
    <property type="entry name" value="DUF1289 DOMAIN-CONTAINING PROTEIN"/>
    <property type="match status" value="1"/>
</dbReference>
<dbReference type="EMBL" id="CP069213">
    <property type="protein sequence ID" value="QRH00382.1"/>
    <property type="molecule type" value="Genomic_DNA"/>
</dbReference>
<gene>
    <name evidence="1" type="ORF">JQC75_10785</name>
</gene>
<dbReference type="RefSeq" id="WP_203324108.1">
    <property type="nucleotide sequence ID" value="NZ_CP069213.1"/>
</dbReference>
<dbReference type="Proteomes" id="UP000596252">
    <property type="component" value="Chromosome"/>
</dbReference>
<evidence type="ECO:0000313" key="2">
    <source>
        <dbReference type="Proteomes" id="UP000596252"/>
    </source>
</evidence>
<reference evidence="1 2" key="1">
    <citation type="journal article" date="2012" name="Antonie Van Leeuwenhoek">
        <title>Shewanella litorisediminis sp. nov., a gammaproteobacterium isolated from a tidal flat sediment.</title>
        <authorList>
            <person name="Lee M.H."/>
            <person name="Yoon J.H."/>
        </authorList>
    </citation>
    <scope>NUCLEOTIDE SEQUENCE [LARGE SCALE GENOMIC DNA]</scope>
    <source>
        <strain evidence="1 2">SMK1-12</strain>
    </source>
</reference>
<protein>
    <submittedName>
        <fullName evidence="1">DUF1289 domain-containing protein</fullName>
    </submittedName>
</protein>
<name>A0ABX7FZB9_9GAMM</name>
<dbReference type="Pfam" id="PF06945">
    <property type="entry name" value="DUF1289"/>
    <property type="match status" value="1"/>
</dbReference>
<sequence>MDKLPSPCVRNCCLTEEDICMGCGRSYQEILDWHQANAQRQQMILDKARERLDTLAKARGNPIR</sequence>
<dbReference type="InterPro" id="IPR010710">
    <property type="entry name" value="DUF1289"/>
</dbReference>